<dbReference type="InterPro" id="IPR041492">
    <property type="entry name" value="HAD_2"/>
</dbReference>
<keyword evidence="2" id="KW-1185">Reference proteome</keyword>
<dbReference type="PRINTS" id="PR00413">
    <property type="entry name" value="HADHALOGNASE"/>
</dbReference>
<dbReference type="EMBL" id="JAHQCX010000003">
    <property type="protein sequence ID" value="MBU9725523.1"/>
    <property type="molecule type" value="Genomic_DNA"/>
</dbReference>
<dbReference type="Gene3D" id="1.10.150.240">
    <property type="entry name" value="Putative phosphatase, domain 2"/>
    <property type="match status" value="1"/>
</dbReference>
<proteinExistence type="predicted"/>
<evidence type="ECO:0000313" key="2">
    <source>
        <dbReference type="Proteomes" id="UP001314681"/>
    </source>
</evidence>
<dbReference type="InterPro" id="IPR050155">
    <property type="entry name" value="HAD-like_hydrolase_sf"/>
</dbReference>
<dbReference type="SUPFAM" id="SSF56784">
    <property type="entry name" value="HAD-like"/>
    <property type="match status" value="1"/>
</dbReference>
<dbReference type="Pfam" id="PF13419">
    <property type="entry name" value="HAD_2"/>
    <property type="match status" value="1"/>
</dbReference>
<evidence type="ECO:0000313" key="1">
    <source>
        <dbReference type="EMBL" id="MBU9725523.1"/>
    </source>
</evidence>
<dbReference type="PANTHER" id="PTHR43434">
    <property type="entry name" value="PHOSPHOGLYCOLATE PHOSPHATASE"/>
    <property type="match status" value="1"/>
</dbReference>
<dbReference type="Proteomes" id="UP001314681">
    <property type="component" value="Unassembled WGS sequence"/>
</dbReference>
<reference evidence="1 2" key="1">
    <citation type="submission" date="2021-06" db="EMBL/GenBank/DDBJ databases">
        <title>Description of novel taxa of the family Lachnospiraceae.</title>
        <authorList>
            <person name="Chaplin A.V."/>
            <person name="Sokolova S.R."/>
            <person name="Pikina A.P."/>
            <person name="Korzhanova M."/>
            <person name="Belova V."/>
            <person name="Korostin D."/>
            <person name="Efimov B.A."/>
        </authorList>
    </citation>
    <scope>NUCLEOTIDE SEQUENCE [LARGE SCALE GENOMIC DNA]</scope>
    <source>
        <strain evidence="1 2">ASD4241</strain>
    </source>
</reference>
<sequence length="218" mass="24623">MRERQLVIFDFDGVIMDTEWAHEEVKREMCRERKIPCPDNLAFAVGHSVRDSWSHILGEKRTDSLVEELARSQFQRTYRKLREKRQQLPGGLKGLLQNLKASGYLLAVCSGSDEDFVRAILKDWKLDLHFDHVQGGDGIPKLKPAPDIYLVLLKQAGIPAKEAVAVEDSLSGSRAARSAGIHCIRYTDGGRNQQPLDEGEMTVDTMEELEKILQNVPI</sequence>
<dbReference type="PANTHER" id="PTHR43434:SF1">
    <property type="entry name" value="PHOSPHOGLYCOLATE PHOSPHATASE"/>
    <property type="match status" value="1"/>
</dbReference>
<name>A0ABS6K4W8_9FIRM</name>
<dbReference type="InterPro" id="IPR023198">
    <property type="entry name" value="PGP-like_dom2"/>
</dbReference>
<dbReference type="InterPro" id="IPR023214">
    <property type="entry name" value="HAD_sf"/>
</dbReference>
<dbReference type="RefSeq" id="WP_158350643.1">
    <property type="nucleotide sequence ID" value="NZ_JAHQCX010000003.1"/>
</dbReference>
<dbReference type="SFLD" id="SFLDS00003">
    <property type="entry name" value="Haloacid_Dehalogenase"/>
    <property type="match status" value="1"/>
</dbReference>
<accession>A0ABS6K4W8</accession>
<organism evidence="1 2">
    <name type="scientific">Diplocloster modestus</name>
    <dbReference type="NCBI Taxonomy" id="2850322"/>
    <lineage>
        <taxon>Bacteria</taxon>
        <taxon>Bacillati</taxon>
        <taxon>Bacillota</taxon>
        <taxon>Clostridia</taxon>
        <taxon>Lachnospirales</taxon>
        <taxon>Lachnospiraceae</taxon>
        <taxon>Diplocloster</taxon>
    </lineage>
</organism>
<gene>
    <name evidence="1" type="ORF">KTH90_05795</name>
</gene>
<dbReference type="NCBIfam" id="TIGR01509">
    <property type="entry name" value="HAD-SF-IA-v3"/>
    <property type="match status" value="1"/>
</dbReference>
<dbReference type="InterPro" id="IPR006439">
    <property type="entry name" value="HAD-SF_hydro_IA"/>
</dbReference>
<dbReference type="SFLD" id="SFLDG01129">
    <property type="entry name" value="C1.5:_HAD__Beta-PGM__Phosphata"/>
    <property type="match status" value="1"/>
</dbReference>
<dbReference type="SFLD" id="SFLDG01135">
    <property type="entry name" value="C1.5.6:_HAD__Beta-PGM__Phospha"/>
    <property type="match status" value="1"/>
</dbReference>
<dbReference type="InterPro" id="IPR036412">
    <property type="entry name" value="HAD-like_sf"/>
</dbReference>
<dbReference type="Gene3D" id="3.40.50.1000">
    <property type="entry name" value="HAD superfamily/HAD-like"/>
    <property type="match status" value="1"/>
</dbReference>
<comment type="caution">
    <text evidence="1">The sequence shown here is derived from an EMBL/GenBank/DDBJ whole genome shotgun (WGS) entry which is preliminary data.</text>
</comment>
<protein>
    <submittedName>
        <fullName evidence="1">HAD family phosphatase</fullName>
    </submittedName>
</protein>